<evidence type="ECO:0000256" key="2">
    <source>
        <dbReference type="ARBA" id="ARBA00022737"/>
    </source>
</evidence>
<dbReference type="Pfam" id="PF00400">
    <property type="entry name" value="WD40"/>
    <property type="match status" value="4"/>
</dbReference>
<dbReference type="InterPro" id="IPR051959">
    <property type="entry name" value="PAK1-Kinase_Regulator"/>
</dbReference>
<dbReference type="InterPro" id="IPR015943">
    <property type="entry name" value="WD40/YVTN_repeat-like_dom_sf"/>
</dbReference>
<dbReference type="PROSITE" id="PS00678">
    <property type="entry name" value="WD_REPEATS_1"/>
    <property type="match status" value="1"/>
</dbReference>
<feature type="region of interest" description="Disordered" evidence="5">
    <location>
        <begin position="316"/>
        <end position="365"/>
    </location>
</feature>
<feature type="repeat" description="WD" evidence="4">
    <location>
        <begin position="76"/>
        <end position="117"/>
    </location>
</feature>
<dbReference type="OMA" id="IIIWRTK"/>
<dbReference type="OrthoDB" id="308449at2759"/>
<dbReference type="PANTHER" id="PTHR44675:SF1">
    <property type="entry name" value="P21-ACTIVATED PROTEIN KINASE-INTERACTING PROTEIN 1"/>
    <property type="match status" value="1"/>
</dbReference>
<keyword evidence="7" id="KW-1185">Reference proteome</keyword>
<dbReference type="InterPro" id="IPR019775">
    <property type="entry name" value="WD40_repeat_CS"/>
</dbReference>
<comment type="caution">
    <text evidence="6">The sequence shown here is derived from an EMBL/GenBank/DDBJ whole genome shotgun (WGS) entry which is preliminary data.</text>
</comment>
<evidence type="ECO:0000256" key="5">
    <source>
        <dbReference type="SAM" id="MobiDB-lite"/>
    </source>
</evidence>
<reference evidence="6 7" key="1">
    <citation type="journal article" date="2018" name="Nat. Ecol. Evol.">
        <title>Genomic signatures of mitonuclear coevolution across populations of Tigriopus californicus.</title>
        <authorList>
            <person name="Barreto F.S."/>
            <person name="Watson E.T."/>
            <person name="Lima T.G."/>
            <person name="Willett C.S."/>
            <person name="Edmands S."/>
            <person name="Li W."/>
            <person name="Burton R.S."/>
        </authorList>
    </citation>
    <scope>NUCLEOTIDE SEQUENCE [LARGE SCALE GENOMIC DNA]</scope>
    <source>
        <strain evidence="6 7">San Diego</strain>
    </source>
</reference>
<sequence>MELLRDREILLGCYEEFVLGFSVDENSRGLVANFSNHAHAGSVKALAAGGKYLVSGGSDENVKIFNLRKRDEHGTLQHHDGTISCAVFHENGKYLFTGSEDHKICILKANTWSVEKTLLKHQGTVTDISVHPSGKLALSVGQDQKLITWNLIKGRSAYVTNVKEAADFVRWSPSGKFYAVGFYQHVDVYDVGTASVIYAAPVKGRANAVVFLDEDTIIAAGDGPNVGVHSISRQRLLHEFAAHERRVRCLHLEPGQYDDDKEFALVTASNDGLIKIWRGSRPSPDHFKFDMDVSHDAKCRITCLVVHKTPEIKEPTKLMASPPANGEVITVPDDEGENVGSAKKGNKKRKKPPTKKGLKPKQSTVVEIEAAAENLEDKVMAKRVRLSEKAKKVLEPRTLRQRQPKKM</sequence>
<dbReference type="Proteomes" id="UP000318571">
    <property type="component" value="Chromosome 2"/>
</dbReference>
<evidence type="ECO:0000256" key="3">
    <source>
        <dbReference type="ARBA" id="ARBA00045213"/>
    </source>
</evidence>
<proteinExistence type="predicted"/>
<feature type="repeat" description="WD" evidence="4">
    <location>
        <begin position="118"/>
        <end position="159"/>
    </location>
</feature>
<feature type="region of interest" description="Disordered" evidence="5">
    <location>
        <begin position="385"/>
        <end position="407"/>
    </location>
</feature>
<dbReference type="Gene3D" id="2.130.10.10">
    <property type="entry name" value="YVTN repeat-like/Quinoprotein amine dehydrogenase"/>
    <property type="match status" value="2"/>
</dbReference>
<dbReference type="InterPro" id="IPR001680">
    <property type="entry name" value="WD40_rpt"/>
</dbReference>
<protein>
    <submittedName>
        <fullName evidence="6">Uncharacterized protein</fullName>
    </submittedName>
</protein>
<keyword evidence="1 4" id="KW-0853">WD repeat</keyword>
<evidence type="ECO:0000256" key="1">
    <source>
        <dbReference type="ARBA" id="ARBA00022574"/>
    </source>
</evidence>
<dbReference type="InterPro" id="IPR036322">
    <property type="entry name" value="WD40_repeat_dom_sf"/>
</dbReference>
<dbReference type="PROSITE" id="PS50082">
    <property type="entry name" value="WD_REPEATS_2"/>
    <property type="match status" value="2"/>
</dbReference>
<dbReference type="EMBL" id="VCGU01000005">
    <property type="protein sequence ID" value="TRY75200.1"/>
    <property type="molecule type" value="Genomic_DNA"/>
</dbReference>
<evidence type="ECO:0000313" key="7">
    <source>
        <dbReference type="Proteomes" id="UP000318571"/>
    </source>
</evidence>
<dbReference type="PANTHER" id="PTHR44675">
    <property type="entry name" value="PAK1 INTERACTING PROTEIN 1"/>
    <property type="match status" value="1"/>
</dbReference>
<gene>
    <name evidence="6" type="ORF">TCAL_00645</name>
</gene>
<feature type="compositionally biased region" description="Basic residues" evidence="5">
    <location>
        <begin position="344"/>
        <end position="359"/>
    </location>
</feature>
<organism evidence="6 7">
    <name type="scientific">Tigriopus californicus</name>
    <name type="common">Marine copepod</name>
    <dbReference type="NCBI Taxonomy" id="6832"/>
    <lineage>
        <taxon>Eukaryota</taxon>
        <taxon>Metazoa</taxon>
        <taxon>Ecdysozoa</taxon>
        <taxon>Arthropoda</taxon>
        <taxon>Crustacea</taxon>
        <taxon>Multicrustacea</taxon>
        <taxon>Hexanauplia</taxon>
        <taxon>Copepoda</taxon>
        <taxon>Harpacticoida</taxon>
        <taxon>Harpacticidae</taxon>
        <taxon>Tigriopus</taxon>
    </lineage>
</organism>
<name>A0A553PC05_TIGCA</name>
<accession>A0A553PC05</accession>
<dbReference type="PROSITE" id="PS50294">
    <property type="entry name" value="WD_REPEATS_REGION"/>
    <property type="match status" value="1"/>
</dbReference>
<dbReference type="SUPFAM" id="SSF50978">
    <property type="entry name" value="WD40 repeat-like"/>
    <property type="match status" value="1"/>
</dbReference>
<evidence type="ECO:0000256" key="4">
    <source>
        <dbReference type="PROSITE-ProRule" id="PRU00221"/>
    </source>
</evidence>
<dbReference type="AlphaFoldDB" id="A0A553PC05"/>
<dbReference type="SMART" id="SM00320">
    <property type="entry name" value="WD40"/>
    <property type="match status" value="4"/>
</dbReference>
<feature type="compositionally biased region" description="Basic and acidic residues" evidence="5">
    <location>
        <begin position="385"/>
        <end position="398"/>
    </location>
</feature>
<evidence type="ECO:0000313" key="6">
    <source>
        <dbReference type="EMBL" id="TRY75200.1"/>
    </source>
</evidence>
<keyword evidence="2" id="KW-0677">Repeat</keyword>
<comment type="function">
    <text evidence="3">Negatively regulates the PAK1 kinase. PAK1 is a member of the PAK kinase family, which has been shown to play a positive role in the regulation of signaling pathways involving MAPK8 and RELA. PAK1 exists as an inactive homodimer, which is activated by binding of small GTPases such as CDC42 to an N-terminal regulatory domain. PAK1IP1 also binds to the N-terminus of PAK1, and inhibits the specific activation of PAK1 by CDC42. May be involved in ribosomal large subunit assembly.</text>
</comment>
<dbReference type="STRING" id="6832.A0A553PC05"/>